<protein>
    <submittedName>
        <fullName evidence="2">Uncharacterized protein</fullName>
    </submittedName>
</protein>
<feature type="compositionally biased region" description="Basic and acidic residues" evidence="1">
    <location>
        <begin position="35"/>
        <end position="72"/>
    </location>
</feature>
<name>A0A6C0FDN0_9ZZZZ</name>
<feature type="region of interest" description="Disordered" evidence="1">
    <location>
        <begin position="35"/>
        <end position="75"/>
    </location>
</feature>
<sequence length="87" mass="10152">MQKNNSFYLLVLLSLLFGFLVLHGCFTLYTQEGFEEGKDSSKPLKKEKDENNLDEKSEKKIPEEKPDKEFKKPKNSVKKIKVKTLPF</sequence>
<organism evidence="2">
    <name type="scientific">viral metagenome</name>
    <dbReference type="NCBI Taxonomy" id="1070528"/>
    <lineage>
        <taxon>unclassified sequences</taxon>
        <taxon>metagenomes</taxon>
        <taxon>organismal metagenomes</taxon>
    </lineage>
</organism>
<evidence type="ECO:0000256" key="1">
    <source>
        <dbReference type="SAM" id="MobiDB-lite"/>
    </source>
</evidence>
<dbReference type="AlphaFoldDB" id="A0A6C0FDN0"/>
<proteinExistence type="predicted"/>
<dbReference type="EMBL" id="MN738823">
    <property type="protein sequence ID" value="QHT38010.1"/>
    <property type="molecule type" value="Genomic_DNA"/>
</dbReference>
<reference evidence="2" key="1">
    <citation type="journal article" date="2020" name="Nature">
        <title>Giant virus diversity and host interactions through global metagenomics.</title>
        <authorList>
            <person name="Schulz F."/>
            <person name="Roux S."/>
            <person name="Paez-Espino D."/>
            <person name="Jungbluth S."/>
            <person name="Walsh D.A."/>
            <person name="Denef V.J."/>
            <person name="McMahon K.D."/>
            <person name="Konstantinidis K.T."/>
            <person name="Eloe-Fadrosh E.A."/>
            <person name="Kyrpides N.C."/>
            <person name="Woyke T."/>
        </authorList>
    </citation>
    <scope>NUCLEOTIDE SEQUENCE</scope>
    <source>
        <strain evidence="2">GVMAG-S-ERX556049-19</strain>
    </source>
</reference>
<evidence type="ECO:0000313" key="2">
    <source>
        <dbReference type="EMBL" id="QHT38010.1"/>
    </source>
</evidence>
<accession>A0A6C0FDN0</accession>